<evidence type="ECO:0000259" key="1">
    <source>
        <dbReference type="Pfam" id="PF25298"/>
    </source>
</evidence>
<organism evidence="2 3">
    <name type="scientific">Papilio machaon</name>
    <name type="common">Old World swallowtail butterfly</name>
    <dbReference type="NCBI Taxonomy" id="76193"/>
    <lineage>
        <taxon>Eukaryota</taxon>
        <taxon>Metazoa</taxon>
        <taxon>Ecdysozoa</taxon>
        <taxon>Arthropoda</taxon>
        <taxon>Hexapoda</taxon>
        <taxon>Insecta</taxon>
        <taxon>Pterygota</taxon>
        <taxon>Neoptera</taxon>
        <taxon>Endopterygota</taxon>
        <taxon>Lepidoptera</taxon>
        <taxon>Glossata</taxon>
        <taxon>Ditrysia</taxon>
        <taxon>Papilionoidea</taxon>
        <taxon>Papilionidae</taxon>
        <taxon>Papilioninae</taxon>
        <taxon>Papilio</taxon>
    </lineage>
</organism>
<accession>A0A0N0PBI9</accession>
<dbReference type="InterPro" id="IPR057251">
    <property type="entry name" value="FP_C"/>
</dbReference>
<sequence>MPAACTHSVIFEIYNLTLDERDIVSAERVGRKTVLVENERGTEAAATLARPRALVVRLVRRSARDELLRAARVRRILDSAGVVSSVAPRRVYVNERLSRLNKQLFYKAREESRRLKWKFAWTKNGKIFVRRDYTQTAVRIRDQADITRVFGDATVSP</sequence>
<dbReference type="InParanoid" id="A0A0N0PBI9"/>
<keyword evidence="3" id="KW-1185">Reference proteome</keyword>
<reference evidence="2 3" key="1">
    <citation type="journal article" date="2015" name="Nat. Commun.">
        <title>Outbred genome sequencing and CRISPR/Cas9 gene editing in butterflies.</title>
        <authorList>
            <person name="Li X."/>
            <person name="Fan D."/>
            <person name="Zhang W."/>
            <person name="Liu G."/>
            <person name="Zhang L."/>
            <person name="Zhao L."/>
            <person name="Fang X."/>
            <person name="Chen L."/>
            <person name="Dong Y."/>
            <person name="Chen Y."/>
            <person name="Ding Y."/>
            <person name="Zhao R."/>
            <person name="Feng M."/>
            <person name="Zhu Y."/>
            <person name="Feng Y."/>
            <person name="Jiang X."/>
            <person name="Zhu D."/>
            <person name="Xiang H."/>
            <person name="Feng X."/>
            <person name="Li S."/>
            <person name="Wang J."/>
            <person name="Zhang G."/>
            <person name="Kronforst M.R."/>
            <person name="Wang W."/>
        </authorList>
    </citation>
    <scope>NUCLEOTIDE SEQUENCE [LARGE SCALE GENOMIC DNA]</scope>
    <source>
        <strain evidence="2">Ya'a_city_454_Pm</strain>
        <tissue evidence="2">Whole body</tissue>
    </source>
</reference>
<evidence type="ECO:0000313" key="2">
    <source>
        <dbReference type="EMBL" id="KPJ10694.1"/>
    </source>
</evidence>
<protein>
    <recommendedName>
        <fullName evidence="1">FP protein C-terminal domain-containing protein</fullName>
    </recommendedName>
</protein>
<name>A0A0N0PBI9_PAPMA</name>
<dbReference type="EMBL" id="KQ460938">
    <property type="protein sequence ID" value="KPJ10694.1"/>
    <property type="molecule type" value="Genomic_DNA"/>
</dbReference>
<dbReference type="AlphaFoldDB" id="A0A0N0PBI9"/>
<proteinExistence type="predicted"/>
<dbReference type="STRING" id="76193.A0A0N0PBI9"/>
<dbReference type="Pfam" id="PF25298">
    <property type="entry name" value="Baculo_FP_2nd"/>
    <property type="match status" value="1"/>
</dbReference>
<evidence type="ECO:0000313" key="3">
    <source>
        <dbReference type="Proteomes" id="UP000053240"/>
    </source>
</evidence>
<gene>
    <name evidence="2" type="ORF">RR48_02962</name>
</gene>
<feature type="domain" description="FP protein C-terminal" evidence="1">
    <location>
        <begin position="100"/>
        <end position="148"/>
    </location>
</feature>
<dbReference type="Proteomes" id="UP000053240">
    <property type="component" value="Unassembled WGS sequence"/>
</dbReference>